<dbReference type="GeneID" id="92090931"/>
<dbReference type="PANTHER" id="PTHR43000">
    <property type="entry name" value="DTDP-D-GLUCOSE 4,6-DEHYDRATASE-RELATED"/>
    <property type="match status" value="1"/>
</dbReference>
<dbReference type="EMBL" id="JAQQWL010000006">
    <property type="protein sequence ID" value="KAK8069843.1"/>
    <property type="molecule type" value="Genomic_DNA"/>
</dbReference>
<gene>
    <name evidence="3" type="ORF">PG994_006459</name>
</gene>
<evidence type="ECO:0000259" key="2">
    <source>
        <dbReference type="Pfam" id="PF01370"/>
    </source>
</evidence>
<reference evidence="3 4" key="1">
    <citation type="submission" date="2023-01" db="EMBL/GenBank/DDBJ databases">
        <title>Analysis of 21 Apiospora genomes using comparative genomics revels a genus with tremendous synthesis potential of carbohydrate active enzymes and secondary metabolites.</title>
        <authorList>
            <person name="Sorensen T."/>
        </authorList>
    </citation>
    <scope>NUCLEOTIDE SEQUENCE [LARGE SCALE GENOMIC DNA]</scope>
    <source>
        <strain evidence="3 4">CBS 135458</strain>
    </source>
</reference>
<sequence>MDGAPNVLVTGSSGHLGCALMLSLPSLGYTPIGIDILESETTTHVGSIADCDFVASLFRRYPSIQHVLHAATLHKPHVESHSKADFVDVNITGTLNLLEEAAAAAKNNNNNKAIIESFVFTSTTSAFGRALSPRPGEPAAWINEDVVPIPKNSYGVTKVAAEDLCRLVQAQTGLPVVVLRTSRFFPEADDDADRRALVGSGDGGDGDENLKVLELAYRRVDIADVVSACVCAMRRARELRWGKYVISAPPPFRNDPEILKRLDSGAGEVYAECIPGIKEVFEKKGWRFLPRLDRVYDSAKAIQELGWQPQYTIQNAVGKINTGEEWRSDLTFKVGKKGYHEVSTGVYTVR</sequence>
<accession>A0ABR1VIX5</accession>
<evidence type="ECO:0000313" key="3">
    <source>
        <dbReference type="EMBL" id="KAK8069843.1"/>
    </source>
</evidence>
<comment type="caution">
    <text evidence="3">The sequence shown here is derived from an EMBL/GenBank/DDBJ whole genome shotgun (WGS) entry which is preliminary data.</text>
</comment>
<dbReference type="Gene3D" id="3.40.50.720">
    <property type="entry name" value="NAD(P)-binding Rossmann-like Domain"/>
    <property type="match status" value="1"/>
</dbReference>
<dbReference type="SUPFAM" id="SSF51735">
    <property type="entry name" value="NAD(P)-binding Rossmann-fold domains"/>
    <property type="match status" value="1"/>
</dbReference>
<feature type="domain" description="NAD-dependent epimerase/dehydratase" evidence="2">
    <location>
        <begin position="7"/>
        <end position="239"/>
    </location>
</feature>
<evidence type="ECO:0000256" key="1">
    <source>
        <dbReference type="ARBA" id="ARBA00007637"/>
    </source>
</evidence>
<dbReference type="Pfam" id="PF01370">
    <property type="entry name" value="Epimerase"/>
    <property type="match status" value="1"/>
</dbReference>
<organism evidence="3 4">
    <name type="scientific">Apiospora phragmitis</name>
    <dbReference type="NCBI Taxonomy" id="2905665"/>
    <lineage>
        <taxon>Eukaryota</taxon>
        <taxon>Fungi</taxon>
        <taxon>Dikarya</taxon>
        <taxon>Ascomycota</taxon>
        <taxon>Pezizomycotina</taxon>
        <taxon>Sordariomycetes</taxon>
        <taxon>Xylariomycetidae</taxon>
        <taxon>Amphisphaeriales</taxon>
        <taxon>Apiosporaceae</taxon>
        <taxon>Apiospora</taxon>
    </lineage>
</organism>
<dbReference type="InterPro" id="IPR036291">
    <property type="entry name" value="NAD(P)-bd_dom_sf"/>
</dbReference>
<name>A0ABR1VIX5_9PEZI</name>
<evidence type="ECO:0000313" key="4">
    <source>
        <dbReference type="Proteomes" id="UP001480595"/>
    </source>
</evidence>
<comment type="similarity">
    <text evidence="1">Belongs to the NAD(P)-dependent epimerase/dehydratase family.</text>
</comment>
<dbReference type="RefSeq" id="XP_066717137.1">
    <property type="nucleotide sequence ID" value="XM_066857868.1"/>
</dbReference>
<dbReference type="InterPro" id="IPR001509">
    <property type="entry name" value="Epimerase_deHydtase"/>
</dbReference>
<proteinExistence type="inferred from homology"/>
<keyword evidence="4" id="KW-1185">Reference proteome</keyword>
<protein>
    <recommendedName>
        <fullName evidence="2">NAD-dependent epimerase/dehydratase domain-containing protein</fullName>
    </recommendedName>
</protein>
<dbReference type="Proteomes" id="UP001480595">
    <property type="component" value="Unassembled WGS sequence"/>
</dbReference>